<evidence type="ECO:0000313" key="4">
    <source>
        <dbReference type="EMBL" id="ABF39645.1"/>
    </source>
</evidence>
<accession>Q1IU05</accession>
<keyword evidence="5" id="KW-1185">Reference proteome</keyword>
<dbReference type="InterPro" id="IPR049492">
    <property type="entry name" value="BD-FAE-like_dom"/>
</dbReference>
<dbReference type="Proteomes" id="UP000002432">
    <property type="component" value="Chromosome"/>
</dbReference>
<dbReference type="PROSITE" id="PS51257">
    <property type="entry name" value="PROKAR_LIPOPROTEIN"/>
    <property type="match status" value="1"/>
</dbReference>
<dbReference type="Pfam" id="PF20434">
    <property type="entry name" value="BD-FAE"/>
    <property type="match status" value="1"/>
</dbReference>
<dbReference type="EMBL" id="CP000360">
    <property type="protein sequence ID" value="ABF39645.1"/>
    <property type="molecule type" value="Genomic_DNA"/>
</dbReference>
<feature type="signal peptide" evidence="2">
    <location>
        <begin position="1"/>
        <end position="18"/>
    </location>
</feature>
<dbReference type="PANTHER" id="PTHR48081">
    <property type="entry name" value="AB HYDROLASE SUPERFAMILY PROTEIN C4A8.06C"/>
    <property type="match status" value="1"/>
</dbReference>
<gene>
    <name evidence="4" type="ordered locus">Acid345_0640</name>
</gene>
<dbReference type="GO" id="GO:0016787">
    <property type="term" value="F:hydrolase activity"/>
    <property type="evidence" value="ECO:0007669"/>
    <property type="project" value="UniProtKB-KW"/>
</dbReference>
<dbReference type="PANTHER" id="PTHR48081:SF13">
    <property type="entry name" value="ALPHA_BETA HYDROLASE"/>
    <property type="match status" value="1"/>
</dbReference>
<protein>
    <submittedName>
        <fullName evidence="4">Alpha/beta hydrolase</fullName>
    </submittedName>
</protein>
<keyword evidence="1 4" id="KW-0378">Hydrolase</keyword>
<dbReference type="HOGENOM" id="CLU_012494_4_0_0"/>
<proteinExistence type="predicted"/>
<sequence length="303" mass="33199">MHRAVAVFLCCLSLAACAAAQQLPPTEKWTATVAERYAIYPDVVYGTANNYALKLDVWQRKDAKTPAPTLIYYHGGGWIFGDRTGATLYFLPYLQMGWNVINVEYRMASQSPAPAAVEDCRCALRWVYRNAKQYNIDTKKIVVTGHSAGGHLSLIVGMLPDGTGLDNNCIGDEKYGDAKLGVAAIVNWYGPSDVGELLQGPELKNYAIMWMGSQVDVQTVAKRVSPLTYVRPGLPPVFTVHGDADDVVPYEQSVRLHKALSAAGVPNELVTIKGGGHGQFNDAQLEDAYTKLYAFLREHGLMQ</sequence>
<keyword evidence="2" id="KW-0732">Signal</keyword>
<dbReference type="STRING" id="204669.Acid345_0640"/>
<dbReference type="Gene3D" id="3.40.50.1820">
    <property type="entry name" value="alpha/beta hydrolase"/>
    <property type="match status" value="1"/>
</dbReference>
<evidence type="ECO:0000313" key="5">
    <source>
        <dbReference type="Proteomes" id="UP000002432"/>
    </source>
</evidence>
<organism evidence="4 5">
    <name type="scientific">Koribacter versatilis (strain Ellin345)</name>
    <dbReference type="NCBI Taxonomy" id="204669"/>
    <lineage>
        <taxon>Bacteria</taxon>
        <taxon>Pseudomonadati</taxon>
        <taxon>Acidobacteriota</taxon>
        <taxon>Terriglobia</taxon>
        <taxon>Terriglobales</taxon>
        <taxon>Candidatus Korobacteraceae</taxon>
        <taxon>Candidatus Korobacter</taxon>
    </lineage>
</organism>
<evidence type="ECO:0000256" key="1">
    <source>
        <dbReference type="ARBA" id="ARBA00022801"/>
    </source>
</evidence>
<feature type="chain" id="PRO_5004191778" evidence="2">
    <location>
        <begin position="19"/>
        <end position="303"/>
    </location>
</feature>
<reference evidence="4 5" key="1">
    <citation type="journal article" date="2009" name="Appl. Environ. Microbiol.">
        <title>Three genomes from the phylum Acidobacteria provide insight into the lifestyles of these microorganisms in soils.</title>
        <authorList>
            <person name="Ward N.L."/>
            <person name="Challacombe J.F."/>
            <person name="Janssen P.H."/>
            <person name="Henrissat B."/>
            <person name="Coutinho P.M."/>
            <person name="Wu M."/>
            <person name="Xie G."/>
            <person name="Haft D.H."/>
            <person name="Sait M."/>
            <person name="Badger J."/>
            <person name="Barabote R.D."/>
            <person name="Bradley B."/>
            <person name="Brettin T.S."/>
            <person name="Brinkac L.M."/>
            <person name="Bruce D."/>
            <person name="Creasy T."/>
            <person name="Daugherty S.C."/>
            <person name="Davidsen T.M."/>
            <person name="DeBoy R.T."/>
            <person name="Detter J.C."/>
            <person name="Dodson R.J."/>
            <person name="Durkin A.S."/>
            <person name="Ganapathy A."/>
            <person name="Gwinn-Giglio M."/>
            <person name="Han C.S."/>
            <person name="Khouri H."/>
            <person name="Kiss H."/>
            <person name="Kothari S.P."/>
            <person name="Madupu R."/>
            <person name="Nelson K.E."/>
            <person name="Nelson W.C."/>
            <person name="Paulsen I."/>
            <person name="Penn K."/>
            <person name="Ren Q."/>
            <person name="Rosovitz M.J."/>
            <person name="Selengut J.D."/>
            <person name="Shrivastava S."/>
            <person name="Sullivan S.A."/>
            <person name="Tapia R."/>
            <person name="Thompson L.S."/>
            <person name="Watkins K.L."/>
            <person name="Yang Q."/>
            <person name="Yu C."/>
            <person name="Zafar N."/>
            <person name="Zhou L."/>
            <person name="Kuske C.R."/>
        </authorList>
    </citation>
    <scope>NUCLEOTIDE SEQUENCE [LARGE SCALE GENOMIC DNA]</scope>
    <source>
        <strain evidence="4 5">Ellin345</strain>
    </source>
</reference>
<dbReference type="SUPFAM" id="SSF53474">
    <property type="entry name" value="alpha/beta-Hydrolases"/>
    <property type="match status" value="1"/>
</dbReference>
<dbReference type="eggNOG" id="COG0657">
    <property type="taxonomic scope" value="Bacteria"/>
</dbReference>
<evidence type="ECO:0000256" key="2">
    <source>
        <dbReference type="SAM" id="SignalP"/>
    </source>
</evidence>
<dbReference type="AlphaFoldDB" id="Q1IU05"/>
<dbReference type="InterPro" id="IPR050300">
    <property type="entry name" value="GDXG_lipolytic_enzyme"/>
</dbReference>
<name>Q1IU05_KORVE</name>
<dbReference type="InterPro" id="IPR029058">
    <property type="entry name" value="AB_hydrolase_fold"/>
</dbReference>
<evidence type="ECO:0000259" key="3">
    <source>
        <dbReference type="Pfam" id="PF20434"/>
    </source>
</evidence>
<feature type="domain" description="BD-FAE-like" evidence="3">
    <location>
        <begin position="55"/>
        <end position="260"/>
    </location>
</feature>
<dbReference type="EnsemblBacteria" id="ABF39645">
    <property type="protein sequence ID" value="ABF39645"/>
    <property type="gene ID" value="Acid345_0640"/>
</dbReference>
<dbReference type="KEGG" id="aba:Acid345_0640"/>